<dbReference type="CDD" id="cd05941">
    <property type="entry name" value="MCS"/>
    <property type="match status" value="1"/>
</dbReference>
<dbReference type="GO" id="GO:0031956">
    <property type="term" value="F:medium-chain fatty acid-CoA ligase activity"/>
    <property type="evidence" value="ECO:0007669"/>
    <property type="project" value="TreeGrafter"/>
</dbReference>
<dbReference type="RefSeq" id="WP_015693154.1">
    <property type="nucleotide sequence ID" value="NC_016940.1"/>
</dbReference>
<accession>H6LA83</accession>
<dbReference type="Pfam" id="PF13193">
    <property type="entry name" value="AMP-binding_C"/>
    <property type="match status" value="1"/>
</dbReference>
<proteinExistence type="inferred from homology"/>
<feature type="domain" description="AMP-dependent synthetase/ligase" evidence="2">
    <location>
        <begin position="53"/>
        <end position="409"/>
    </location>
</feature>
<dbReference type="PROSITE" id="PS00455">
    <property type="entry name" value="AMP_BINDING"/>
    <property type="match status" value="1"/>
</dbReference>
<dbReference type="SUPFAM" id="SSF56801">
    <property type="entry name" value="Acetyl-CoA synthetase-like"/>
    <property type="match status" value="1"/>
</dbReference>
<dbReference type="AlphaFoldDB" id="H6LA83"/>
<gene>
    <name evidence="4" type="ordered locus">SGRA_2823</name>
</gene>
<dbReference type="EMBL" id="CP002831">
    <property type="protein sequence ID" value="AFC25551.1"/>
    <property type="molecule type" value="Genomic_DNA"/>
</dbReference>
<dbReference type="PANTHER" id="PTHR43201">
    <property type="entry name" value="ACYL-COA SYNTHETASE"/>
    <property type="match status" value="1"/>
</dbReference>
<dbReference type="eggNOG" id="COG0318">
    <property type="taxonomic scope" value="Bacteria"/>
</dbReference>
<evidence type="ECO:0000256" key="1">
    <source>
        <dbReference type="ARBA" id="ARBA00006432"/>
    </source>
</evidence>
<dbReference type="InterPro" id="IPR020845">
    <property type="entry name" value="AMP-binding_CS"/>
</dbReference>
<dbReference type="InterPro" id="IPR042099">
    <property type="entry name" value="ANL_N_sf"/>
</dbReference>
<dbReference type="STRING" id="984262.SGRA_2823"/>
<keyword evidence="5" id="KW-1185">Reference proteome</keyword>
<evidence type="ECO:0000259" key="3">
    <source>
        <dbReference type="Pfam" id="PF13193"/>
    </source>
</evidence>
<evidence type="ECO:0000259" key="2">
    <source>
        <dbReference type="Pfam" id="PF00501"/>
    </source>
</evidence>
<dbReference type="Gene3D" id="3.30.300.30">
    <property type="match status" value="1"/>
</dbReference>
<comment type="similarity">
    <text evidence="1">Belongs to the ATP-dependent AMP-binding enzyme family.</text>
</comment>
<dbReference type="Gene3D" id="3.40.50.12780">
    <property type="entry name" value="N-terminal domain of ligase-like"/>
    <property type="match status" value="1"/>
</dbReference>
<reference evidence="4 5" key="1">
    <citation type="journal article" date="2012" name="Stand. Genomic Sci.">
        <title>Complete genome sequencing and analysis of Saprospira grandis str. Lewin, a predatory marine bacterium.</title>
        <authorList>
            <person name="Saw J.H."/>
            <person name="Yuryev A."/>
            <person name="Kanbe M."/>
            <person name="Hou S."/>
            <person name="Young A.G."/>
            <person name="Aizawa S."/>
            <person name="Alam M."/>
        </authorList>
    </citation>
    <scope>NUCLEOTIDE SEQUENCE [LARGE SCALE GENOMIC DNA]</scope>
    <source>
        <strain evidence="4 5">Lewin</strain>
    </source>
</reference>
<dbReference type="Proteomes" id="UP000007519">
    <property type="component" value="Chromosome"/>
</dbReference>
<name>H6LA83_SAPGL</name>
<dbReference type="GO" id="GO:0006631">
    <property type="term" value="P:fatty acid metabolic process"/>
    <property type="evidence" value="ECO:0007669"/>
    <property type="project" value="TreeGrafter"/>
</dbReference>
<dbReference type="InterPro" id="IPR000873">
    <property type="entry name" value="AMP-dep_synth/lig_dom"/>
</dbReference>
<evidence type="ECO:0000313" key="5">
    <source>
        <dbReference type="Proteomes" id="UP000007519"/>
    </source>
</evidence>
<evidence type="ECO:0000313" key="4">
    <source>
        <dbReference type="EMBL" id="AFC25551.1"/>
    </source>
</evidence>
<dbReference type="InterPro" id="IPR025110">
    <property type="entry name" value="AMP-bd_C"/>
</dbReference>
<sequence length="553" mass="62776">MENKIFQSWNFIFGGQFPGIWAKNSRSSAFFPLSYIAKLLTTLDIQMIQLPFVQQAEKHRNRKAITDENGSYTYHYLLQASASLAAHLLNGRADLAGARVAFMISPSIYFVASQWAIWRAGGVAVPIHLSYPLPAVEFLLEDTGAEILVVDRSHKKQLEGLEDRLNIQVFTIEELLNDLKECNLPIISPKRNALIIYTSGTSSRPKGVLSTHEIIQAQIEAQVQAWEWQKTDHILNILPLHHVHGLINALACPLWVGACCTFQEEFEERRVFSTLEAGRVNVFMAVPTIYYKLINTYKELHKYQQKHISSVLAKFRLMVSGSAALPVQVLKEWQTISGHRLLERYGMTEIGMALSNPYKQQSRVPGHVGQPLPGVELRLWDEEQGKALSEENEAGEIQVKGPTVFKEYWNRPEYTANSFTEDGWFQTGDIAILEEGSYRIMGRKSIDIIKSGGYKISALELEEIMREHPLVKDCAVVGLDNIEWGEIVAAAIIPNTQDAETLEPLLNEWLRQKLPAYKLVRRFLLLQELPRNTMGKVNKPSLKKMFEDPNNQH</sequence>
<dbReference type="Pfam" id="PF00501">
    <property type="entry name" value="AMP-binding"/>
    <property type="match status" value="1"/>
</dbReference>
<dbReference type="PANTHER" id="PTHR43201:SF8">
    <property type="entry name" value="ACYL-COA SYNTHETASE FAMILY MEMBER 3"/>
    <property type="match status" value="1"/>
</dbReference>
<keyword evidence="4" id="KW-0436">Ligase</keyword>
<dbReference type="HOGENOM" id="CLU_000022_59_11_10"/>
<protein>
    <submittedName>
        <fullName evidence="4">AMP-dependent synthetase and ligase</fullName>
    </submittedName>
</protein>
<organism evidence="4 5">
    <name type="scientific">Saprospira grandis (strain Lewin)</name>
    <dbReference type="NCBI Taxonomy" id="984262"/>
    <lineage>
        <taxon>Bacteria</taxon>
        <taxon>Pseudomonadati</taxon>
        <taxon>Bacteroidota</taxon>
        <taxon>Saprospiria</taxon>
        <taxon>Saprospirales</taxon>
        <taxon>Saprospiraceae</taxon>
        <taxon>Saprospira</taxon>
    </lineage>
</organism>
<dbReference type="InterPro" id="IPR045851">
    <property type="entry name" value="AMP-bd_C_sf"/>
</dbReference>
<dbReference type="KEGG" id="sgn:SGRA_2823"/>
<feature type="domain" description="AMP-binding enzyme C-terminal" evidence="3">
    <location>
        <begin position="460"/>
        <end position="536"/>
    </location>
</feature>